<gene>
    <name evidence="2" type="ORF">MNBD_DELTA04-193</name>
</gene>
<dbReference type="PROSITE" id="PS00372">
    <property type="entry name" value="PTS_EIIA_TYPE_2_HIS"/>
    <property type="match status" value="1"/>
</dbReference>
<feature type="domain" description="PTS EIIA type-2" evidence="1">
    <location>
        <begin position="2"/>
        <end position="146"/>
    </location>
</feature>
<dbReference type="EMBL" id="UOEY01000054">
    <property type="protein sequence ID" value="VAW38065.1"/>
    <property type="molecule type" value="Genomic_DNA"/>
</dbReference>
<dbReference type="CDD" id="cd00211">
    <property type="entry name" value="PTS_IIA_fru"/>
    <property type="match status" value="1"/>
</dbReference>
<name>A0A3B0V3F6_9ZZZZ</name>
<evidence type="ECO:0000313" key="2">
    <source>
        <dbReference type="EMBL" id="VAW38065.1"/>
    </source>
</evidence>
<sequence>MLNLSKECVILDLAATTKEAVLKELAEALHHQCPGIGVDEICRVLTEREQVGSTGVGNGVAIPHGKVAGLDRIMLCFGRSRQGIAFDVFDNQPVHLFVVILSSVGLADEYLKTLARVSRLLKQAEKRQLLLRAENRQAVVDVFAAST</sequence>
<accession>A0A3B0V3F6</accession>
<proteinExistence type="predicted"/>
<dbReference type="InterPro" id="IPR051541">
    <property type="entry name" value="PTS_SugarTrans_NitroReg"/>
</dbReference>
<dbReference type="Pfam" id="PF00359">
    <property type="entry name" value="PTS_EIIA_2"/>
    <property type="match status" value="1"/>
</dbReference>
<dbReference type="SUPFAM" id="SSF55804">
    <property type="entry name" value="Phoshotransferase/anion transport protein"/>
    <property type="match status" value="1"/>
</dbReference>
<protein>
    <submittedName>
        <fullName evidence="2">PTS IIA-like nitrogen-regulatory protein PtsN</fullName>
    </submittedName>
</protein>
<dbReference type="InterPro" id="IPR002178">
    <property type="entry name" value="PTS_EIIA_type-2_dom"/>
</dbReference>
<dbReference type="Gene3D" id="3.40.930.10">
    <property type="entry name" value="Mannitol-specific EII, Chain A"/>
    <property type="match status" value="1"/>
</dbReference>
<dbReference type="PANTHER" id="PTHR47738:SF1">
    <property type="entry name" value="NITROGEN REGULATORY PROTEIN"/>
    <property type="match status" value="1"/>
</dbReference>
<evidence type="ECO:0000259" key="1">
    <source>
        <dbReference type="PROSITE" id="PS51094"/>
    </source>
</evidence>
<dbReference type="PROSITE" id="PS51094">
    <property type="entry name" value="PTS_EIIA_TYPE_2"/>
    <property type="match status" value="1"/>
</dbReference>
<dbReference type="PANTHER" id="PTHR47738">
    <property type="entry name" value="PTS SYSTEM FRUCTOSE-LIKE EIIA COMPONENT-RELATED"/>
    <property type="match status" value="1"/>
</dbReference>
<dbReference type="InterPro" id="IPR016152">
    <property type="entry name" value="PTrfase/Anion_transptr"/>
</dbReference>
<organism evidence="2">
    <name type="scientific">hydrothermal vent metagenome</name>
    <dbReference type="NCBI Taxonomy" id="652676"/>
    <lineage>
        <taxon>unclassified sequences</taxon>
        <taxon>metagenomes</taxon>
        <taxon>ecological metagenomes</taxon>
    </lineage>
</organism>
<dbReference type="AlphaFoldDB" id="A0A3B0V3F6"/>
<dbReference type="GO" id="GO:0030295">
    <property type="term" value="F:protein kinase activator activity"/>
    <property type="evidence" value="ECO:0007669"/>
    <property type="project" value="TreeGrafter"/>
</dbReference>
<reference evidence="2" key="1">
    <citation type="submission" date="2018-06" db="EMBL/GenBank/DDBJ databases">
        <authorList>
            <person name="Zhirakovskaya E."/>
        </authorList>
    </citation>
    <scope>NUCLEOTIDE SEQUENCE</scope>
</reference>